<dbReference type="AlphaFoldDB" id="A0A4R3IBF4"/>
<evidence type="ECO:0000313" key="1">
    <source>
        <dbReference type="EMBL" id="TCS42601.1"/>
    </source>
</evidence>
<dbReference type="Proteomes" id="UP000295793">
    <property type="component" value="Unassembled WGS sequence"/>
</dbReference>
<gene>
    <name evidence="1" type="ORF">BCF53_103265</name>
</gene>
<dbReference type="EMBL" id="SLZR01000003">
    <property type="protein sequence ID" value="TCS42601.1"/>
    <property type="molecule type" value="Genomic_DNA"/>
</dbReference>
<sequence>MPKLVKNNQAVESDGWIEVDSLEAASAALQPLIPLSLVTEARNNGLADKQYGILFSDQDSFEVLLESLSEQPVIVFKFGKFADGRFFTFARELREQHAYSGDIRAAGDFMPDQVAFLSRCGFTSFDCRNEAEAALIPGIKGIVSNAYQADAQQPEPLFRRK</sequence>
<protein>
    <submittedName>
        <fullName evidence="1">Uncharacterized protein (DUF934 family)</fullName>
    </submittedName>
</protein>
<proteinExistence type="predicted"/>
<evidence type="ECO:0000313" key="2">
    <source>
        <dbReference type="Proteomes" id="UP000295793"/>
    </source>
</evidence>
<dbReference type="Pfam" id="PF06073">
    <property type="entry name" value="DUF934"/>
    <property type="match status" value="1"/>
</dbReference>
<dbReference type="RefSeq" id="WP_132700513.1">
    <property type="nucleotide sequence ID" value="NZ_SLZR01000003.1"/>
</dbReference>
<dbReference type="OrthoDB" id="9800421at2"/>
<organism evidence="1 2">
    <name type="scientific">Reinekea marinisedimentorum</name>
    <dbReference type="NCBI Taxonomy" id="230495"/>
    <lineage>
        <taxon>Bacteria</taxon>
        <taxon>Pseudomonadati</taxon>
        <taxon>Pseudomonadota</taxon>
        <taxon>Gammaproteobacteria</taxon>
        <taxon>Oceanospirillales</taxon>
        <taxon>Saccharospirillaceae</taxon>
        <taxon>Reinekea</taxon>
    </lineage>
</organism>
<accession>A0A4R3IBF4</accession>
<reference evidence="1 2" key="1">
    <citation type="submission" date="2019-03" db="EMBL/GenBank/DDBJ databases">
        <title>Genomic Encyclopedia of Archaeal and Bacterial Type Strains, Phase II (KMG-II): from individual species to whole genera.</title>
        <authorList>
            <person name="Goeker M."/>
        </authorList>
    </citation>
    <scope>NUCLEOTIDE SEQUENCE [LARGE SCALE GENOMIC DNA]</scope>
    <source>
        <strain evidence="1 2">DSM 15388</strain>
    </source>
</reference>
<name>A0A4R3IBF4_9GAMM</name>
<comment type="caution">
    <text evidence="1">The sequence shown here is derived from an EMBL/GenBank/DDBJ whole genome shotgun (WGS) entry which is preliminary data.</text>
</comment>
<dbReference type="InterPro" id="IPR008318">
    <property type="entry name" value="UCP030820"/>
</dbReference>
<keyword evidence="2" id="KW-1185">Reference proteome</keyword>